<evidence type="ECO:0000256" key="2">
    <source>
        <dbReference type="ARBA" id="ARBA00022448"/>
    </source>
</evidence>
<dbReference type="Proteomes" id="UP000195880">
    <property type="component" value="Chromosome"/>
</dbReference>
<protein>
    <recommendedName>
        <fullName evidence="5">ABC transporter domain-containing protein</fullName>
    </recommendedName>
</protein>
<feature type="domain" description="ABC transporter" evidence="5">
    <location>
        <begin position="5"/>
        <end position="230"/>
    </location>
</feature>
<dbReference type="InterPro" id="IPR003439">
    <property type="entry name" value="ABC_transporter-like_ATP-bd"/>
</dbReference>
<reference evidence="6 7" key="1">
    <citation type="submission" date="2017-05" db="EMBL/GenBank/DDBJ databases">
        <title>Streptomyces alboflavus Genome sequencing and assembly.</title>
        <authorList>
            <person name="Wang Y."/>
            <person name="Du B."/>
            <person name="Ding Y."/>
            <person name="Liu H."/>
            <person name="Hou Q."/>
            <person name="Liu K."/>
            <person name="Wang C."/>
            <person name="Yao L."/>
        </authorList>
    </citation>
    <scope>NUCLEOTIDE SEQUENCE [LARGE SCALE GENOMIC DNA]</scope>
    <source>
        <strain evidence="6 7">MDJK44</strain>
    </source>
</reference>
<keyword evidence="3" id="KW-0547">Nucleotide-binding</keyword>
<name>A0A1Z1WF30_9ACTN</name>
<dbReference type="InterPro" id="IPR027417">
    <property type="entry name" value="P-loop_NTPase"/>
</dbReference>
<dbReference type="KEGG" id="salf:SMD44_04436"/>
<evidence type="ECO:0000313" key="6">
    <source>
        <dbReference type="EMBL" id="ARX84978.1"/>
    </source>
</evidence>
<dbReference type="Gene3D" id="3.40.50.300">
    <property type="entry name" value="P-loop containing nucleotide triphosphate hydrolases"/>
    <property type="match status" value="1"/>
</dbReference>
<dbReference type="InterPro" id="IPR003593">
    <property type="entry name" value="AAA+_ATPase"/>
</dbReference>
<dbReference type="eggNOG" id="COG1131">
    <property type="taxonomic scope" value="Bacteria"/>
</dbReference>
<keyword evidence="2" id="KW-0813">Transport</keyword>
<dbReference type="PROSITE" id="PS00211">
    <property type="entry name" value="ABC_TRANSPORTER_1"/>
    <property type="match status" value="1"/>
</dbReference>
<proteinExistence type="inferred from homology"/>
<evidence type="ECO:0000256" key="1">
    <source>
        <dbReference type="ARBA" id="ARBA00005417"/>
    </source>
</evidence>
<dbReference type="PANTHER" id="PTHR43335">
    <property type="entry name" value="ABC TRANSPORTER, ATP-BINDING PROTEIN"/>
    <property type="match status" value="1"/>
</dbReference>
<dbReference type="SUPFAM" id="SSF52540">
    <property type="entry name" value="P-loop containing nucleoside triphosphate hydrolases"/>
    <property type="match status" value="1"/>
</dbReference>
<dbReference type="RefSeq" id="WP_203348099.1">
    <property type="nucleotide sequence ID" value="NZ_CP021748.1"/>
</dbReference>
<dbReference type="InterPro" id="IPR017871">
    <property type="entry name" value="ABC_transporter-like_CS"/>
</dbReference>
<gene>
    <name evidence="6" type="ORF">SMD44_04436</name>
</gene>
<evidence type="ECO:0000256" key="4">
    <source>
        <dbReference type="ARBA" id="ARBA00022840"/>
    </source>
</evidence>
<dbReference type="AlphaFoldDB" id="A0A1Z1WF30"/>
<dbReference type="Pfam" id="PF00005">
    <property type="entry name" value="ABC_tran"/>
    <property type="match status" value="1"/>
</dbReference>
<dbReference type="PROSITE" id="PS50893">
    <property type="entry name" value="ABC_TRANSPORTER_2"/>
    <property type="match status" value="1"/>
</dbReference>
<dbReference type="GO" id="GO:0016887">
    <property type="term" value="F:ATP hydrolysis activity"/>
    <property type="evidence" value="ECO:0007669"/>
    <property type="project" value="InterPro"/>
</dbReference>
<keyword evidence="4" id="KW-0067">ATP-binding</keyword>
<sequence>MDPTIVCKDLTKVYGSRRVVDEVSFQVPAGSVTALVGRNGSGKSTTLRMLLGLTAPTAGTALINGVPYRDLPAPARVVGAATTDVPGHPALTVRAQLRLVARSLGMPVTAADGVLETVDLTDAAHRKISALSLGMRQRLSLGCALIGAPRALVLDEPANGLDPDGIRWLRAFLRAFADDGGAVLVSSHSLDEIEKTADDVVVLSHRVRYAGTVSALMAHEHQASLEDAFHSVLDREAAAV</sequence>
<evidence type="ECO:0000313" key="7">
    <source>
        <dbReference type="Proteomes" id="UP000195880"/>
    </source>
</evidence>
<comment type="similarity">
    <text evidence="1">Belongs to the ABC transporter superfamily.</text>
</comment>
<dbReference type="STRING" id="67267.GCA_000716675_04318"/>
<dbReference type="SMART" id="SM00382">
    <property type="entry name" value="AAA"/>
    <property type="match status" value="1"/>
</dbReference>
<evidence type="ECO:0000259" key="5">
    <source>
        <dbReference type="PROSITE" id="PS50893"/>
    </source>
</evidence>
<evidence type="ECO:0000256" key="3">
    <source>
        <dbReference type="ARBA" id="ARBA00022741"/>
    </source>
</evidence>
<accession>A0A1Z1WF30</accession>
<dbReference type="EMBL" id="CP021748">
    <property type="protein sequence ID" value="ARX84978.1"/>
    <property type="molecule type" value="Genomic_DNA"/>
</dbReference>
<dbReference type="GO" id="GO:0005524">
    <property type="term" value="F:ATP binding"/>
    <property type="evidence" value="ECO:0007669"/>
    <property type="project" value="UniProtKB-KW"/>
</dbReference>
<keyword evidence="7" id="KW-1185">Reference proteome</keyword>
<organism evidence="6 7">
    <name type="scientific">Streptomyces alboflavus</name>
    <dbReference type="NCBI Taxonomy" id="67267"/>
    <lineage>
        <taxon>Bacteria</taxon>
        <taxon>Bacillati</taxon>
        <taxon>Actinomycetota</taxon>
        <taxon>Actinomycetes</taxon>
        <taxon>Kitasatosporales</taxon>
        <taxon>Streptomycetaceae</taxon>
        <taxon>Streptomyces</taxon>
    </lineage>
</organism>
<dbReference type="PANTHER" id="PTHR43335:SF4">
    <property type="entry name" value="ABC TRANSPORTER, ATP-BINDING PROTEIN"/>
    <property type="match status" value="1"/>
</dbReference>